<dbReference type="EMBL" id="BK016203">
    <property type="protein sequence ID" value="DAG02092.1"/>
    <property type="molecule type" value="Genomic_DNA"/>
</dbReference>
<accession>A0A8S5V5V3</accession>
<protein>
    <submittedName>
        <fullName evidence="1">Uncharacterized protein</fullName>
    </submittedName>
</protein>
<reference evidence="1" key="1">
    <citation type="journal article" date="2021" name="Proc. Natl. Acad. Sci. U.S.A.">
        <title>A Catalog of Tens of Thousands of Viruses from Human Metagenomes Reveals Hidden Associations with Chronic Diseases.</title>
        <authorList>
            <person name="Tisza M.J."/>
            <person name="Buck C.B."/>
        </authorList>
    </citation>
    <scope>NUCLEOTIDE SEQUENCE</scope>
    <source>
        <strain evidence="1">Ct4uh47</strain>
    </source>
</reference>
<sequence>MAYTPMVYIDNQALPRPTKYNPIFSDLDSSDSNRSETGVLYRNRIRGSIKKLELGFTATSAKASQILQALKPATLSVKAFDLESCSYVTSTMYCSDRNATLRVYTGEEAISDAMWDLSFSLVEV</sequence>
<proteinExistence type="predicted"/>
<evidence type="ECO:0000313" key="1">
    <source>
        <dbReference type="EMBL" id="DAG02092.1"/>
    </source>
</evidence>
<organism evidence="1">
    <name type="scientific">Myoviridae sp. ct4uh47</name>
    <dbReference type="NCBI Taxonomy" id="2825032"/>
    <lineage>
        <taxon>Viruses</taxon>
        <taxon>Duplodnaviria</taxon>
        <taxon>Heunggongvirae</taxon>
        <taxon>Uroviricota</taxon>
        <taxon>Caudoviricetes</taxon>
    </lineage>
</organism>
<name>A0A8S5V5V3_9CAUD</name>